<dbReference type="EMBL" id="CP146016">
    <property type="protein sequence ID" value="WWQ59712.1"/>
    <property type="molecule type" value="Genomic_DNA"/>
</dbReference>
<reference evidence="7 8" key="1">
    <citation type="submission" date="2024-02" db="EMBL/GenBank/DDBJ databases">
        <title>STSV induces naive adaptation in Sulfolobus.</title>
        <authorList>
            <person name="Xiang X."/>
            <person name="Song M."/>
        </authorList>
    </citation>
    <scope>NUCLEOTIDE SEQUENCE [LARGE SCALE GENOMIC DNA]</scope>
    <source>
        <strain evidence="7 8">RT2</strain>
    </source>
</reference>
<dbReference type="GO" id="GO:0016020">
    <property type="term" value="C:membrane"/>
    <property type="evidence" value="ECO:0007669"/>
    <property type="project" value="UniProtKB-SubCell"/>
</dbReference>
<organism evidence="7 8">
    <name type="scientific">Sulfolobus tengchongensis</name>
    <dbReference type="NCBI Taxonomy" id="207809"/>
    <lineage>
        <taxon>Archaea</taxon>
        <taxon>Thermoproteota</taxon>
        <taxon>Thermoprotei</taxon>
        <taxon>Sulfolobales</taxon>
        <taxon>Sulfolobaceae</taxon>
        <taxon>Sulfolobus</taxon>
    </lineage>
</organism>
<evidence type="ECO:0000256" key="4">
    <source>
        <dbReference type="ARBA" id="ARBA00023136"/>
    </source>
</evidence>
<evidence type="ECO:0000259" key="6">
    <source>
        <dbReference type="Pfam" id="PF00324"/>
    </source>
</evidence>
<feature type="transmembrane region" description="Helical" evidence="5">
    <location>
        <begin position="414"/>
        <end position="432"/>
    </location>
</feature>
<dbReference type="PANTHER" id="PTHR42770:SF11">
    <property type="entry name" value="INNER MEMBRANE TRANSPORT PROTEIN YBAT"/>
    <property type="match status" value="1"/>
</dbReference>
<comment type="subcellular location">
    <subcellularLocation>
        <location evidence="1">Membrane</location>
        <topology evidence="1">Multi-pass membrane protein</topology>
    </subcellularLocation>
</comment>
<accession>A0AAX4KZ69</accession>
<feature type="transmembrane region" description="Helical" evidence="5">
    <location>
        <begin position="325"/>
        <end position="349"/>
    </location>
</feature>
<evidence type="ECO:0000256" key="1">
    <source>
        <dbReference type="ARBA" id="ARBA00004141"/>
    </source>
</evidence>
<feature type="transmembrane region" description="Helical" evidence="5">
    <location>
        <begin position="91"/>
        <end position="113"/>
    </location>
</feature>
<dbReference type="PANTHER" id="PTHR42770">
    <property type="entry name" value="AMINO ACID TRANSPORTER-RELATED"/>
    <property type="match status" value="1"/>
</dbReference>
<keyword evidence="4 5" id="KW-0472">Membrane</keyword>
<dbReference type="InterPro" id="IPR050367">
    <property type="entry name" value="APC_superfamily"/>
</dbReference>
<dbReference type="GeneID" id="89337008"/>
<evidence type="ECO:0000256" key="3">
    <source>
        <dbReference type="ARBA" id="ARBA00022989"/>
    </source>
</evidence>
<dbReference type="PIRSF" id="PIRSF006060">
    <property type="entry name" value="AA_transporter"/>
    <property type="match status" value="1"/>
</dbReference>
<dbReference type="Gene3D" id="1.20.1740.10">
    <property type="entry name" value="Amino acid/polyamine transporter I"/>
    <property type="match status" value="1"/>
</dbReference>
<name>A0AAX4KZ69_9CREN</name>
<keyword evidence="8" id="KW-1185">Reference proteome</keyword>
<proteinExistence type="predicted"/>
<feature type="transmembrane region" description="Helical" evidence="5">
    <location>
        <begin position="275"/>
        <end position="304"/>
    </location>
</feature>
<keyword evidence="3 5" id="KW-1133">Transmembrane helix</keyword>
<feature type="transmembrane region" description="Helical" evidence="5">
    <location>
        <begin position="387"/>
        <end position="408"/>
    </location>
</feature>
<dbReference type="Pfam" id="PF00324">
    <property type="entry name" value="AA_permease"/>
    <property type="match status" value="1"/>
</dbReference>
<feature type="transmembrane region" description="Helical" evidence="5">
    <location>
        <begin position="34"/>
        <end position="58"/>
    </location>
</feature>
<protein>
    <submittedName>
        <fullName evidence="7">APC family permease</fullName>
    </submittedName>
</protein>
<dbReference type="RefSeq" id="WP_338599229.1">
    <property type="nucleotide sequence ID" value="NZ_CP146016.1"/>
</dbReference>
<feature type="transmembrane region" description="Helical" evidence="5">
    <location>
        <begin position="119"/>
        <end position="139"/>
    </location>
</feature>
<feature type="domain" description="Amino acid permease/ SLC12A" evidence="6">
    <location>
        <begin position="16"/>
        <end position="361"/>
    </location>
</feature>
<dbReference type="InterPro" id="IPR004841">
    <property type="entry name" value="AA-permease/SLC12A_dom"/>
</dbReference>
<gene>
    <name evidence="7" type="ORF">V6M85_09525</name>
</gene>
<feature type="transmembrane region" description="Helical" evidence="5">
    <location>
        <begin position="228"/>
        <end position="255"/>
    </location>
</feature>
<evidence type="ECO:0000256" key="2">
    <source>
        <dbReference type="ARBA" id="ARBA00022692"/>
    </source>
</evidence>
<sequence>MELRKAVLSFKENYAQAMAVTAPLGSVVSTTTAAIMYAGSSVVFTTFLSLIASALWIYTLSMYTRKLASAGGYYNFNYGAWRSKKLAFLEALTEMVAYTLLNVVNVISIYLILSTSFNVLGISIPSWLLYAIIIFSIIYPTLISLTHVKKLLGYVVTISATAEAVLLISLFVLSLSKGVHFDYFIPKFKSLGDLATAFVLTTVSISGAGAATYLGEETKNPHENVTKGMWLALIIGGVSMFLGTYAMIVLWPGTIASLSQSNQPLFVEMAKYGAISLYVAIILSLNSLLTSNIGTTVGAARILFNLAREKAAPSIFLNVNDSGEPIIATVLIGASTASVTVLSVMTLGISTAFTEVAAVEGVLWLLGRILDGFGAPVFYWRINDLKITYILIPIIATLINSWGDIQSILGMDSIQLIMMIIFGVIVVVWYLLKARKGFPGTLVVDENNQVMTIEEYLKKIEKHATIR</sequence>
<evidence type="ECO:0000313" key="7">
    <source>
        <dbReference type="EMBL" id="WWQ59712.1"/>
    </source>
</evidence>
<dbReference type="GO" id="GO:0055085">
    <property type="term" value="P:transmembrane transport"/>
    <property type="evidence" value="ECO:0007669"/>
    <property type="project" value="InterPro"/>
</dbReference>
<dbReference type="AlphaFoldDB" id="A0AAX4KZ69"/>
<keyword evidence="2 5" id="KW-0812">Transmembrane</keyword>
<evidence type="ECO:0000256" key="5">
    <source>
        <dbReference type="SAM" id="Phobius"/>
    </source>
</evidence>
<feature type="transmembrane region" description="Helical" evidence="5">
    <location>
        <begin position="151"/>
        <end position="174"/>
    </location>
</feature>
<evidence type="ECO:0000313" key="8">
    <source>
        <dbReference type="Proteomes" id="UP001432202"/>
    </source>
</evidence>
<feature type="transmembrane region" description="Helical" evidence="5">
    <location>
        <begin position="194"/>
        <end position="216"/>
    </location>
</feature>
<feature type="transmembrane region" description="Helical" evidence="5">
    <location>
        <begin position="361"/>
        <end position="380"/>
    </location>
</feature>
<dbReference type="Proteomes" id="UP001432202">
    <property type="component" value="Chromosome"/>
</dbReference>